<feature type="compositionally biased region" description="Basic and acidic residues" evidence="2">
    <location>
        <begin position="246"/>
        <end position="259"/>
    </location>
</feature>
<proteinExistence type="predicted"/>
<accession>A0A6A4BNC1</accession>
<dbReference type="Proteomes" id="UP000434957">
    <property type="component" value="Unassembled WGS sequence"/>
</dbReference>
<feature type="region of interest" description="Disordered" evidence="2">
    <location>
        <begin position="18"/>
        <end position="65"/>
    </location>
</feature>
<dbReference type="AlphaFoldDB" id="A0A6A4BNC1"/>
<name>A0A6A4BNC1_9STRA</name>
<dbReference type="EMBL" id="QXFT01004565">
    <property type="protein sequence ID" value="KAE9277187.1"/>
    <property type="molecule type" value="Genomic_DNA"/>
</dbReference>
<evidence type="ECO:0000256" key="2">
    <source>
        <dbReference type="SAM" id="MobiDB-lite"/>
    </source>
</evidence>
<evidence type="ECO:0000256" key="1">
    <source>
        <dbReference type="SAM" id="Coils"/>
    </source>
</evidence>
<evidence type="ECO:0000313" key="4">
    <source>
        <dbReference type="Proteomes" id="UP000434957"/>
    </source>
</evidence>
<comment type="caution">
    <text evidence="3">The sequence shown here is derived from an EMBL/GenBank/DDBJ whole genome shotgun (WGS) entry which is preliminary data.</text>
</comment>
<sequence length="375" mass="42618">MRLHDRPIFQTECTCRRRSHPTVGRNHFPSASFPVSNSRNLRQLTSPSTAGFQSGSKRNLLPAPHYHVPHTRRRELDSYRRVRRQLDASPSQSRQDALSAQDQLHAAKLSYEFERARWESERQQNADAATYTAERYQDDVKELVHEHNANKRGLQEEVSKLRQALEDFRAYQRILDRRVRESRFEVTDLMDFLGEHATLACYWVGLRDLLQHYQDRTPVLQDWQTVIATTTGDDPISQPGAFTGLDRPDDQDGESKQVDNPDSSSTPPSKRSSSCRRSSASTPSGSKRSSHKAPAAPQLRPTGRVEDSSSCLPESTPPVRSLEKARGSLPGPIVWNDLRLDVQRLIFSGVCLQGALDWLQEDRPVHTRFCQGDLV</sequence>
<feature type="region of interest" description="Disordered" evidence="2">
    <location>
        <begin position="230"/>
        <end position="328"/>
    </location>
</feature>
<feature type="compositionally biased region" description="Low complexity" evidence="2">
    <location>
        <begin position="261"/>
        <end position="287"/>
    </location>
</feature>
<protein>
    <submittedName>
        <fullName evidence="3">Uncharacterized protein</fullName>
    </submittedName>
</protein>
<keyword evidence="1" id="KW-0175">Coiled coil</keyword>
<feature type="compositionally biased region" description="Polar residues" evidence="2">
    <location>
        <begin position="33"/>
        <end position="57"/>
    </location>
</feature>
<reference evidence="3 4" key="1">
    <citation type="submission" date="2018-08" db="EMBL/GenBank/DDBJ databases">
        <title>Genomic investigation of the strawberry pathogen Phytophthora fragariae indicates pathogenicity is determined by transcriptional variation in three key races.</title>
        <authorList>
            <person name="Adams T.M."/>
            <person name="Armitage A.D."/>
            <person name="Sobczyk M.K."/>
            <person name="Bates H.J."/>
            <person name="Dunwell J.M."/>
            <person name="Nellist C.F."/>
            <person name="Harrison R.J."/>
        </authorList>
    </citation>
    <scope>NUCLEOTIDE SEQUENCE [LARGE SCALE GENOMIC DNA]</scope>
    <source>
        <strain evidence="3 4">SCRP333</strain>
    </source>
</reference>
<gene>
    <name evidence="3" type="ORF">PR003_g28857</name>
</gene>
<feature type="coiled-coil region" evidence="1">
    <location>
        <begin position="144"/>
        <end position="171"/>
    </location>
</feature>
<keyword evidence="4" id="KW-1185">Reference proteome</keyword>
<organism evidence="3 4">
    <name type="scientific">Phytophthora rubi</name>
    <dbReference type="NCBI Taxonomy" id="129364"/>
    <lineage>
        <taxon>Eukaryota</taxon>
        <taxon>Sar</taxon>
        <taxon>Stramenopiles</taxon>
        <taxon>Oomycota</taxon>
        <taxon>Peronosporomycetes</taxon>
        <taxon>Peronosporales</taxon>
        <taxon>Peronosporaceae</taxon>
        <taxon>Phytophthora</taxon>
    </lineage>
</organism>
<evidence type="ECO:0000313" key="3">
    <source>
        <dbReference type="EMBL" id="KAE9277187.1"/>
    </source>
</evidence>